<comment type="caution">
    <text evidence="2">The sequence shown here is derived from an EMBL/GenBank/DDBJ whole genome shotgun (WGS) entry which is preliminary data.</text>
</comment>
<proteinExistence type="predicted"/>
<evidence type="ECO:0008006" key="4">
    <source>
        <dbReference type="Google" id="ProtNLM"/>
    </source>
</evidence>
<dbReference type="InterPro" id="IPR006311">
    <property type="entry name" value="TAT_signal"/>
</dbReference>
<reference evidence="2 3" key="1">
    <citation type="submission" date="2019-06" db="EMBL/GenBank/DDBJ databases">
        <title>Sequencing the genomes of 1000 actinobacteria strains.</title>
        <authorList>
            <person name="Klenk H.-P."/>
        </authorList>
    </citation>
    <scope>NUCLEOTIDE SEQUENCE [LARGE SCALE GENOMIC DNA]</scope>
    <source>
        <strain evidence="2 3">DSM 21947</strain>
    </source>
</reference>
<dbReference type="EMBL" id="VFRA01000001">
    <property type="protein sequence ID" value="TQO21085.1"/>
    <property type="molecule type" value="Genomic_DNA"/>
</dbReference>
<keyword evidence="1" id="KW-0732">Signal</keyword>
<evidence type="ECO:0000313" key="3">
    <source>
        <dbReference type="Proteomes" id="UP000316560"/>
    </source>
</evidence>
<dbReference type="Proteomes" id="UP000316560">
    <property type="component" value="Unassembled WGS sequence"/>
</dbReference>
<name>A0A8H2PYC0_9MICO</name>
<protein>
    <recommendedName>
        <fullName evidence="4">Htaa protein</fullName>
    </recommendedName>
</protein>
<dbReference type="PROSITE" id="PS51318">
    <property type="entry name" value="TAT"/>
    <property type="match status" value="1"/>
</dbReference>
<organism evidence="2 3">
    <name type="scientific">Rhodoglobus vestalii</name>
    <dbReference type="NCBI Taxonomy" id="193384"/>
    <lineage>
        <taxon>Bacteria</taxon>
        <taxon>Bacillati</taxon>
        <taxon>Actinomycetota</taxon>
        <taxon>Actinomycetes</taxon>
        <taxon>Micrococcales</taxon>
        <taxon>Microbacteriaceae</taxon>
        <taxon>Rhodoglobus</taxon>
    </lineage>
</organism>
<feature type="signal peptide" evidence="1">
    <location>
        <begin position="1"/>
        <end position="40"/>
    </location>
</feature>
<evidence type="ECO:0000256" key="1">
    <source>
        <dbReference type="SAM" id="SignalP"/>
    </source>
</evidence>
<keyword evidence="3" id="KW-1185">Reference proteome</keyword>
<dbReference type="AlphaFoldDB" id="A0A8H2PYC0"/>
<feature type="chain" id="PRO_5034315751" description="Htaa protein" evidence="1">
    <location>
        <begin position="41"/>
        <end position="334"/>
    </location>
</feature>
<evidence type="ECO:0000313" key="2">
    <source>
        <dbReference type="EMBL" id="TQO21085.1"/>
    </source>
</evidence>
<sequence length="334" mass="33906">MSTNIPQNSAQRRGFRKILAMGTLLLATAGFSGIAQSASAAQPGNADITVEAVGYNTHIGDNYEGISVGYTLGGDDALQVESVSVALYSGTTLLVTNTSKSTSQIINKAGQFSTAFRTWIGTYNSTGTWNFGDMSWTPELELKPTKAVVTLTDSAGGTYTGEKTTPLSEATATWEQLVGVTSGETPATMAVTGGTLDITVSTGSVYLGAAVPGQSTPRTPLGDMVITDARAGQLGWIASAAVTEFTSATVTVDGSPATIPASAVAYTAPTADMTGTVTVTATSPKSVDSAAAVQTATAVTGNNTATWSPTIVVTVPAQALAATDYAATFTHSVS</sequence>
<gene>
    <name evidence="2" type="ORF">FB472_2754</name>
</gene>
<accession>A0A8H2PYC0</accession>